<proteinExistence type="predicted"/>
<keyword evidence="1" id="KW-0812">Transmembrane</keyword>
<feature type="transmembrane region" description="Helical" evidence="1">
    <location>
        <begin position="82"/>
        <end position="102"/>
    </location>
</feature>
<evidence type="ECO:0000313" key="5">
    <source>
        <dbReference type="Proteomes" id="UP000053797"/>
    </source>
</evidence>
<dbReference type="Proteomes" id="UP000072605">
    <property type="component" value="Unassembled WGS sequence"/>
</dbReference>
<organism evidence="2 5">
    <name type="scientific">Exiguobacterium indicum</name>
    <dbReference type="NCBI Taxonomy" id="296995"/>
    <lineage>
        <taxon>Bacteria</taxon>
        <taxon>Bacillati</taxon>
        <taxon>Bacillota</taxon>
        <taxon>Bacilli</taxon>
        <taxon>Bacillales</taxon>
        <taxon>Bacillales Family XII. Incertae Sedis</taxon>
        <taxon>Exiguobacterium</taxon>
    </lineage>
</organism>
<comment type="caution">
    <text evidence="2">The sequence shown here is derived from an EMBL/GenBank/DDBJ whole genome shotgun (WGS) entry which is preliminary data.</text>
</comment>
<feature type="transmembrane region" description="Helical" evidence="1">
    <location>
        <begin position="24"/>
        <end position="45"/>
    </location>
</feature>
<dbReference type="Proteomes" id="UP000053797">
    <property type="component" value="Unassembled WGS sequence"/>
</dbReference>
<dbReference type="OrthoDB" id="2354917at2"/>
<evidence type="ECO:0000313" key="6">
    <source>
        <dbReference type="Proteomes" id="UP000072605"/>
    </source>
</evidence>
<gene>
    <name evidence="2" type="ORF">AS033_14480</name>
    <name evidence="3" type="ORF">RSA11_06975</name>
    <name evidence="4" type="ORF">SZL87_00140</name>
</gene>
<feature type="transmembrane region" description="Helical" evidence="1">
    <location>
        <begin position="51"/>
        <end position="70"/>
    </location>
</feature>
<evidence type="ECO:0000313" key="4">
    <source>
        <dbReference type="EMBL" id="MEI4460820.1"/>
    </source>
</evidence>
<dbReference type="AlphaFoldDB" id="A0A0V8GC68"/>
<dbReference type="RefSeq" id="WP_023468204.1">
    <property type="nucleotide sequence ID" value="NZ_FMYN01000006.1"/>
</dbReference>
<reference evidence="3 6" key="2">
    <citation type="journal article" date="2016" name="Front. Microbiol.">
        <title>Genomic Resource of Rice Seed Associated Bacteria.</title>
        <authorList>
            <person name="Midha S."/>
            <person name="Bansal K."/>
            <person name="Sharma S."/>
            <person name="Kumar N."/>
            <person name="Patil P.P."/>
            <person name="Chaudhry V."/>
            <person name="Patil P.B."/>
        </authorList>
    </citation>
    <scope>NUCLEOTIDE SEQUENCE [LARGE SCALE GENOMIC DNA]</scope>
    <source>
        <strain evidence="3 6">RSA11</strain>
    </source>
</reference>
<reference evidence="4 7" key="3">
    <citation type="submission" date="2023-12" db="EMBL/GenBank/DDBJ databases">
        <authorList>
            <person name="Easwaran N."/>
            <person name="Lazarus H.P.S."/>
        </authorList>
    </citation>
    <scope>NUCLEOTIDE SEQUENCE [LARGE SCALE GENOMIC DNA]</scope>
    <source>
        <strain evidence="4 7">VIT-2023</strain>
    </source>
</reference>
<evidence type="ECO:0000313" key="2">
    <source>
        <dbReference type="EMBL" id="KSU47865.1"/>
    </source>
</evidence>
<accession>A0A0V8GC68</accession>
<evidence type="ECO:0000313" key="7">
    <source>
        <dbReference type="Proteomes" id="UP001387110"/>
    </source>
</evidence>
<keyword evidence="7" id="KW-1185">Reference proteome</keyword>
<dbReference type="Proteomes" id="UP001387110">
    <property type="component" value="Unassembled WGS sequence"/>
</dbReference>
<dbReference type="EMBL" id="LNQL01000006">
    <property type="protein sequence ID" value="KSU47865.1"/>
    <property type="molecule type" value="Genomic_DNA"/>
</dbReference>
<reference evidence="2 5" key="1">
    <citation type="journal article" date="2015" name="Int. J. Syst. Evol. Microbiol.">
        <title>Exiguobacterium enclense sp. nov., isolated from sediment.</title>
        <authorList>
            <person name="Dastager S.G."/>
            <person name="Mawlankar R."/>
            <person name="Sonalkar V.V."/>
            <person name="Thorat M.N."/>
            <person name="Mual P."/>
            <person name="Verma A."/>
            <person name="Krishnamurthi S."/>
            <person name="Tang S.K."/>
            <person name="Li W.J."/>
        </authorList>
    </citation>
    <scope>NUCLEOTIDE SEQUENCE [LARGE SCALE GENOMIC DNA]</scope>
    <source>
        <strain evidence="2 5">NIO-1109</strain>
    </source>
</reference>
<name>A0A0V8GC68_9BACL</name>
<dbReference type="EMBL" id="JBAWKY010000001">
    <property type="protein sequence ID" value="MEI4460820.1"/>
    <property type="molecule type" value="Genomic_DNA"/>
</dbReference>
<sequence length="105" mass="11769">MKTQTRYDYETEQEQVDVPSEARLGYYFLLIVLPLGLAHLVQSLAPSPDQHHSSVLTGLTFLSIVFFMYLGNRAAGNAKTTFFGYSMFLSISLFATLFLPTVPII</sequence>
<evidence type="ECO:0000313" key="3">
    <source>
        <dbReference type="EMBL" id="KTR27022.1"/>
    </source>
</evidence>
<protein>
    <submittedName>
        <fullName evidence="2">Uncharacterized protein</fullName>
    </submittedName>
</protein>
<dbReference type="GeneID" id="90836614"/>
<keyword evidence="1" id="KW-1133">Transmembrane helix</keyword>
<evidence type="ECO:0000256" key="1">
    <source>
        <dbReference type="SAM" id="Phobius"/>
    </source>
</evidence>
<keyword evidence="1" id="KW-0472">Membrane</keyword>
<dbReference type="EMBL" id="LDQV01000018">
    <property type="protein sequence ID" value="KTR27022.1"/>
    <property type="molecule type" value="Genomic_DNA"/>
</dbReference>